<dbReference type="RefSeq" id="WP_076414553.1">
    <property type="nucleotide sequence ID" value="NZ_MJMN01000035.1"/>
</dbReference>
<dbReference type="AlphaFoldDB" id="A0A1R1JN61"/>
<evidence type="ECO:0000313" key="2">
    <source>
        <dbReference type="Proteomes" id="UP000187251"/>
    </source>
</evidence>
<gene>
    <name evidence="1" type="ORF">BIZ92_12620</name>
</gene>
<proteinExistence type="predicted"/>
<protein>
    <submittedName>
        <fullName evidence="1">Uncharacterized protein</fullName>
    </submittedName>
</protein>
<sequence>MSHPSHRGRAREARVRTAYKTMKQIFDRCKAAGNTLKQTHLAIRAGYPWGERRGWPYKAWLIARREFYEKHGLPLKDRQSISDAIKEAES</sequence>
<dbReference type="OrthoDB" id="8689543at2"/>
<dbReference type="EMBL" id="MJMN01000035">
    <property type="protein sequence ID" value="OMG80727.1"/>
    <property type="molecule type" value="Genomic_DNA"/>
</dbReference>
<organism evidence="1 2">
    <name type="scientific">Alcaligenes xylosoxydans xylosoxydans</name>
    <name type="common">Achromobacter xylosoxidans</name>
    <dbReference type="NCBI Taxonomy" id="85698"/>
    <lineage>
        <taxon>Bacteria</taxon>
        <taxon>Pseudomonadati</taxon>
        <taxon>Pseudomonadota</taxon>
        <taxon>Betaproteobacteria</taxon>
        <taxon>Burkholderiales</taxon>
        <taxon>Alcaligenaceae</taxon>
        <taxon>Achromobacter</taxon>
    </lineage>
</organism>
<reference evidence="1 2" key="1">
    <citation type="submission" date="2016-09" db="EMBL/GenBank/DDBJ databases">
        <title>Phylogenomics of Achromobacter.</title>
        <authorList>
            <person name="Jeukens J."/>
            <person name="Freschi L."/>
            <person name="Vincent A.T."/>
            <person name="Emond-Rheault J.-G."/>
            <person name="Kukavica-Ibrulj I."/>
            <person name="Charette S.J."/>
            <person name="Levesque R.C."/>
        </authorList>
    </citation>
    <scope>NUCLEOTIDE SEQUENCE [LARGE SCALE GENOMIC DNA]</scope>
    <source>
        <strain evidence="1 2">AUS488</strain>
    </source>
</reference>
<evidence type="ECO:0000313" key="1">
    <source>
        <dbReference type="EMBL" id="OMG80727.1"/>
    </source>
</evidence>
<accession>A0A1R1JN61</accession>
<comment type="caution">
    <text evidence="1">The sequence shown here is derived from an EMBL/GenBank/DDBJ whole genome shotgun (WGS) entry which is preliminary data.</text>
</comment>
<dbReference type="Proteomes" id="UP000187251">
    <property type="component" value="Unassembled WGS sequence"/>
</dbReference>
<name>A0A1R1JN61_ALCXX</name>